<keyword evidence="3" id="KW-1185">Reference proteome</keyword>
<evidence type="ECO:0000313" key="2">
    <source>
        <dbReference type="EMBL" id="MCH94502.1"/>
    </source>
</evidence>
<reference evidence="2 3" key="1">
    <citation type="journal article" date="2018" name="Front. Plant Sci.">
        <title>Red Clover (Trifolium pratense) and Zigzag Clover (T. medium) - A Picture of Genomic Similarities and Differences.</title>
        <authorList>
            <person name="Dluhosova J."/>
            <person name="Istvanek J."/>
            <person name="Nedelnik J."/>
            <person name="Repkova J."/>
        </authorList>
    </citation>
    <scope>NUCLEOTIDE SEQUENCE [LARGE SCALE GENOMIC DNA]</scope>
    <source>
        <strain evidence="3">cv. 10/8</strain>
        <tissue evidence="2">Leaf</tissue>
    </source>
</reference>
<feature type="non-terminal residue" evidence="2">
    <location>
        <position position="1"/>
    </location>
</feature>
<feature type="region of interest" description="Disordered" evidence="1">
    <location>
        <begin position="1"/>
        <end position="24"/>
    </location>
</feature>
<protein>
    <submittedName>
        <fullName evidence="2">Uncharacterized protein</fullName>
    </submittedName>
</protein>
<evidence type="ECO:0000313" key="3">
    <source>
        <dbReference type="Proteomes" id="UP000265520"/>
    </source>
</evidence>
<proteinExistence type="predicted"/>
<organism evidence="2 3">
    <name type="scientific">Trifolium medium</name>
    <dbReference type="NCBI Taxonomy" id="97028"/>
    <lineage>
        <taxon>Eukaryota</taxon>
        <taxon>Viridiplantae</taxon>
        <taxon>Streptophyta</taxon>
        <taxon>Embryophyta</taxon>
        <taxon>Tracheophyta</taxon>
        <taxon>Spermatophyta</taxon>
        <taxon>Magnoliopsida</taxon>
        <taxon>eudicotyledons</taxon>
        <taxon>Gunneridae</taxon>
        <taxon>Pentapetalae</taxon>
        <taxon>rosids</taxon>
        <taxon>fabids</taxon>
        <taxon>Fabales</taxon>
        <taxon>Fabaceae</taxon>
        <taxon>Papilionoideae</taxon>
        <taxon>50 kb inversion clade</taxon>
        <taxon>NPAAA clade</taxon>
        <taxon>Hologalegina</taxon>
        <taxon>IRL clade</taxon>
        <taxon>Trifolieae</taxon>
        <taxon>Trifolium</taxon>
    </lineage>
</organism>
<comment type="caution">
    <text evidence="2">The sequence shown here is derived from an EMBL/GenBank/DDBJ whole genome shotgun (WGS) entry which is preliminary data.</text>
</comment>
<sequence>AMKERRSDLAQSLGMSPGLGDGLK</sequence>
<evidence type="ECO:0000256" key="1">
    <source>
        <dbReference type="SAM" id="MobiDB-lite"/>
    </source>
</evidence>
<dbReference type="Proteomes" id="UP000265520">
    <property type="component" value="Unassembled WGS sequence"/>
</dbReference>
<name>A0A392N4J9_9FABA</name>
<dbReference type="EMBL" id="LXQA010027475">
    <property type="protein sequence ID" value="MCH94502.1"/>
    <property type="molecule type" value="Genomic_DNA"/>
</dbReference>
<accession>A0A392N4J9</accession>
<dbReference type="AlphaFoldDB" id="A0A392N4J9"/>